<keyword evidence="7 15" id="KW-0269">Exonuclease</keyword>
<keyword evidence="9 15" id="KW-0460">Magnesium</keyword>
<evidence type="ECO:0000256" key="14">
    <source>
        <dbReference type="ARBA" id="ARBA00048988"/>
    </source>
</evidence>
<comment type="caution">
    <text evidence="19">The sequence shown here is derived from an EMBL/GenBank/DDBJ whole genome shotgun (WGS) entry which is preliminary data.</text>
</comment>
<feature type="binding site" evidence="15">
    <location>
        <position position="984"/>
    </location>
    <ligand>
        <name>Mg(2+)</name>
        <dbReference type="ChEBI" id="CHEBI:18420"/>
    </ligand>
</feature>
<keyword evidence="6 15" id="KW-0347">Helicase</keyword>
<evidence type="ECO:0000256" key="6">
    <source>
        <dbReference type="ARBA" id="ARBA00022806"/>
    </source>
</evidence>
<dbReference type="NCBIfam" id="TIGR00609">
    <property type="entry name" value="recB"/>
    <property type="match status" value="1"/>
</dbReference>
<evidence type="ECO:0000256" key="16">
    <source>
        <dbReference type="PROSITE-ProRule" id="PRU00560"/>
    </source>
</evidence>
<keyword evidence="2 15" id="KW-0479">Metal-binding</keyword>
<keyword evidence="5 15" id="KW-0378">Hydrolase</keyword>
<dbReference type="EMBL" id="JAEQNE010000005">
    <property type="protein sequence ID" value="MBL0393252.1"/>
    <property type="molecule type" value="Genomic_DNA"/>
</dbReference>
<dbReference type="Gene3D" id="3.90.320.10">
    <property type="match status" value="1"/>
</dbReference>
<comment type="catalytic activity">
    <reaction evidence="13 15">
        <text>Couples ATP hydrolysis with the unwinding of duplex DNA by translocating in the 3'-5' direction.</text>
        <dbReference type="EC" id="5.6.2.4"/>
    </reaction>
</comment>
<evidence type="ECO:0000256" key="3">
    <source>
        <dbReference type="ARBA" id="ARBA00022741"/>
    </source>
</evidence>
<dbReference type="GO" id="GO:0003677">
    <property type="term" value="F:DNA binding"/>
    <property type="evidence" value="ECO:0007669"/>
    <property type="project" value="UniProtKB-UniRule"/>
</dbReference>
<dbReference type="SUPFAM" id="SSF52540">
    <property type="entry name" value="P-loop containing nucleoside triphosphate hydrolases"/>
    <property type="match status" value="1"/>
</dbReference>
<comment type="catalytic activity">
    <reaction evidence="14 15">
        <text>ATP + H2O = ADP + phosphate + H(+)</text>
        <dbReference type="Rhea" id="RHEA:13065"/>
        <dbReference type="ChEBI" id="CHEBI:15377"/>
        <dbReference type="ChEBI" id="CHEBI:15378"/>
        <dbReference type="ChEBI" id="CHEBI:30616"/>
        <dbReference type="ChEBI" id="CHEBI:43474"/>
        <dbReference type="ChEBI" id="CHEBI:456216"/>
        <dbReference type="EC" id="5.6.2.4"/>
    </reaction>
</comment>
<protein>
    <recommendedName>
        <fullName evidence="15">RecBCD enzyme subunit RecB</fullName>
        <ecNumber evidence="15">3.1.11.5</ecNumber>
        <ecNumber evidence="15">5.6.2.4</ecNumber>
    </recommendedName>
    <alternativeName>
        <fullName evidence="15">DNA 3'-5' helicase subunit RecB</fullName>
    </alternativeName>
    <alternativeName>
        <fullName evidence="15">Exonuclease V subunit RecB</fullName>
        <shortName evidence="15">ExoV subunit RecB</shortName>
    </alternativeName>
    <alternativeName>
        <fullName evidence="15">Helicase/nuclease RecBCD subunit RecB</fullName>
    </alternativeName>
</protein>
<keyword evidence="1 15" id="KW-0540">Nuclease</keyword>
<evidence type="ECO:0000313" key="19">
    <source>
        <dbReference type="EMBL" id="MBL0393252.1"/>
    </source>
</evidence>
<comment type="function">
    <text evidence="15">A helicase/nuclease that prepares dsDNA breaks (DSB) for recombinational DNA repair. Binds to DSBs and unwinds DNA via a highly rapid and processive ATP-dependent bidirectional helicase activity. Unwinds dsDNA until it encounters a Chi (crossover hotspot instigator) sequence from the 3' direction. Cuts ssDNA a few nucleotides 3' to the Chi site. The properties and activities of the enzyme are changed at Chi. The Chi-altered holoenzyme produces a long 3'-ssDNA overhang and facilitates RecA-binding to the ssDNA for homologous DNA recombination and repair. Holoenzyme degrades any linearized DNA that is unable to undergo homologous recombination. In the holoenzyme this subunit contributes ATPase, 3'-5' helicase, exonuclease activity and loads RecA onto ssDNA.</text>
</comment>
<evidence type="ECO:0000313" key="20">
    <source>
        <dbReference type="Proteomes" id="UP000599109"/>
    </source>
</evidence>
<comment type="domain">
    <text evidence="15">The N-terminal DNA-binding domain is a ssDNA-dependent ATPase and has ATP-dependent 3'-5' helicase function. This domain interacts with RecC.</text>
</comment>
<evidence type="ECO:0000259" key="17">
    <source>
        <dbReference type="PROSITE" id="PS51198"/>
    </source>
</evidence>
<feature type="active site" description="For nuclease activity" evidence="15">
    <location>
        <position position="1117"/>
    </location>
</feature>
<evidence type="ECO:0000259" key="18">
    <source>
        <dbReference type="PROSITE" id="PS51217"/>
    </source>
</evidence>
<dbReference type="InterPro" id="IPR000212">
    <property type="entry name" value="DNA_helicase_UvrD/REP"/>
</dbReference>
<feature type="region of interest" description="DNA-binding and helicase activity, interacts with RecC" evidence="15">
    <location>
        <begin position="1"/>
        <end position="875"/>
    </location>
</feature>
<comment type="subunit">
    <text evidence="15">Heterotrimer of RecB, RecC and RecD. All subunits contribute to DNA-binding. Interacts with RecA.</text>
</comment>
<dbReference type="InterPro" id="IPR014017">
    <property type="entry name" value="DNA_helicase_UvrD-like_C"/>
</dbReference>
<evidence type="ECO:0000256" key="12">
    <source>
        <dbReference type="ARBA" id="ARBA00023235"/>
    </source>
</evidence>
<dbReference type="InterPro" id="IPR014016">
    <property type="entry name" value="UvrD-like_ATP-bd"/>
</dbReference>
<evidence type="ECO:0000256" key="5">
    <source>
        <dbReference type="ARBA" id="ARBA00022801"/>
    </source>
</evidence>
<dbReference type="GO" id="GO:0008854">
    <property type="term" value="F:exodeoxyribonuclease V activity"/>
    <property type="evidence" value="ECO:0007669"/>
    <property type="project" value="UniProtKB-EC"/>
</dbReference>
<dbReference type="SUPFAM" id="SSF52980">
    <property type="entry name" value="Restriction endonuclease-like"/>
    <property type="match status" value="1"/>
</dbReference>
<dbReference type="Pfam" id="PF13361">
    <property type="entry name" value="UvrD_C"/>
    <property type="match status" value="1"/>
</dbReference>
<dbReference type="HAMAP" id="MF_01485">
    <property type="entry name" value="RecB"/>
    <property type="match status" value="1"/>
</dbReference>
<dbReference type="RefSeq" id="WP_201675926.1">
    <property type="nucleotide sequence ID" value="NZ_JAEQNE010000005.1"/>
</dbReference>
<keyword evidence="8 15" id="KW-0067">ATP-binding</keyword>
<dbReference type="CDD" id="cd22352">
    <property type="entry name" value="RecB_C-like"/>
    <property type="match status" value="1"/>
</dbReference>
<dbReference type="GO" id="GO:0043138">
    <property type="term" value="F:3'-5' DNA helicase activity"/>
    <property type="evidence" value="ECO:0007669"/>
    <property type="project" value="UniProtKB-UniRule"/>
</dbReference>
<dbReference type="GO" id="GO:0009338">
    <property type="term" value="C:exodeoxyribonuclease V complex"/>
    <property type="evidence" value="ECO:0007669"/>
    <property type="project" value="TreeGrafter"/>
</dbReference>
<comment type="cofactor">
    <cofactor evidence="15">
        <name>Mg(2+)</name>
        <dbReference type="ChEBI" id="CHEBI:18420"/>
    </cofactor>
    <text evidence="15">Binds 1 Mg(2+) ion per subunit.</text>
</comment>
<gene>
    <name evidence="15 19" type="primary">recB</name>
    <name evidence="19" type="ORF">JJ685_19090</name>
</gene>
<reference evidence="19 20" key="1">
    <citation type="journal article" date="2017" name="Int. J. Syst. Evol. Microbiol.">
        <title>Ramlibacter monticola sp. nov., isolated from forest soil.</title>
        <authorList>
            <person name="Chaudhary D.K."/>
            <person name="Kim J."/>
        </authorList>
    </citation>
    <scope>NUCLEOTIDE SEQUENCE [LARGE SCALE GENOMIC DNA]</scope>
    <source>
        <strain evidence="19 20">KACC 19175</strain>
    </source>
</reference>
<feature type="domain" description="UvrD-like helicase C-terminal" evidence="18">
    <location>
        <begin position="489"/>
        <end position="770"/>
    </location>
</feature>
<evidence type="ECO:0000256" key="13">
    <source>
        <dbReference type="ARBA" id="ARBA00034617"/>
    </source>
</evidence>
<dbReference type="Pfam" id="PF12705">
    <property type="entry name" value="PDDEXK_1"/>
    <property type="match status" value="1"/>
</dbReference>
<keyword evidence="10 15" id="KW-0238">DNA-binding</keyword>
<evidence type="ECO:0000256" key="2">
    <source>
        <dbReference type="ARBA" id="ARBA00022723"/>
    </source>
</evidence>
<evidence type="ECO:0000256" key="10">
    <source>
        <dbReference type="ARBA" id="ARBA00023125"/>
    </source>
</evidence>
<dbReference type="Gene3D" id="1.10.486.10">
    <property type="entry name" value="PCRA, domain 4"/>
    <property type="match status" value="1"/>
</dbReference>
<proteinExistence type="inferred from homology"/>
<name>A0A936Z2P2_9BURK</name>
<dbReference type="GO" id="GO:0005524">
    <property type="term" value="F:ATP binding"/>
    <property type="evidence" value="ECO:0007669"/>
    <property type="project" value="UniProtKB-UniRule"/>
</dbReference>
<dbReference type="PANTHER" id="PTHR11070">
    <property type="entry name" value="UVRD / RECB / PCRA DNA HELICASE FAMILY MEMBER"/>
    <property type="match status" value="1"/>
</dbReference>
<feature type="region of interest" description="Nuclease activity, interacts with RecD and RecA" evidence="15">
    <location>
        <begin position="919"/>
        <end position="1213"/>
    </location>
</feature>
<dbReference type="PROSITE" id="PS51217">
    <property type="entry name" value="UVRD_HELICASE_CTER"/>
    <property type="match status" value="1"/>
</dbReference>
<keyword evidence="4 15" id="KW-0227">DNA damage</keyword>
<evidence type="ECO:0000256" key="11">
    <source>
        <dbReference type="ARBA" id="ARBA00023204"/>
    </source>
</evidence>
<dbReference type="InterPro" id="IPR004586">
    <property type="entry name" value="RecB"/>
</dbReference>
<keyword evidence="3 15" id="KW-0547">Nucleotide-binding</keyword>
<dbReference type="Proteomes" id="UP000599109">
    <property type="component" value="Unassembled WGS sequence"/>
</dbReference>
<dbReference type="GO" id="GO:0000287">
    <property type="term" value="F:magnesium ion binding"/>
    <property type="evidence" value="ECO:0007669"/>
    <property type="project" value="UniProtKB-UniRule"/>
</dbReference>
<evidence type="ECO:0000256" key="15">
    <source>
        <dbReference type="HAMAP-Rule" id="MF_01485"/>
    </source>
</evidence>
<dbReference type="AlphaFoldDB" id="A0A936Z2P2"/>
<keyword evidence="11 15" id="KW-0234">DNA repair</keyword>
<dbReference type="EC" id="5.6.2.4" evidence="15"/>
<dbReference type="InterPro" id="IPR011335">
    <property type="entry name" value="Restrct_endonuc-II-like"/>
</dbReference>
<dbReference type="EC" id="3.1.11.5" evidence="15"/>
<dbReference type="GO" id="GO:0005829">
    <property type="term" value="C:cytosol"/>
    <property type="evidence" value="ECO:0007669"/>
    <property type="project" value="TreeGrafter"/>
</dbReference>
<keyword evidence="20" id="KW-1185">Reference proteome</keyword>
<accession>A0A936Z2P2</accession>
<comment type="catalytic activity">
    <reaction evidence="15">
        <text>Exonucleolytic cleavage (in the presence of ATP) in either 5'- to 3'- or 3'- to 5'-direction to yield 5'-phosphooligonucleotides.</text>
        <dbReference type="EC" id="3.1.11.5"/>
    </reaction>
</comment>
<keyword evidence="12 15" id="KW-0413">Isomerase</keyword>
<dbReference type="GO" id="GO:0000724">
    <property type="term" value="P:double-strand break repair via homologous recombination"/>
    <property type="evidence" value="ECO:0007669"/>
    <property type="project" value="UniProtKB-UniRule"/>
</dbReference>
<comment type="miscellaneous">
    <text evidence="15">In the RecBCD complex, RecB has a slow 3'-5' helicase, an exonuclease activity and loads RecA onto ssDNA, RecD has a fast 5'-3' helicase activity, while RecC stimulates the ATPase and processivity of the RecB helicase and contributes to recognition of the Chi site.</text>
</comment>
<dbReference type="InterPro" id="IPR011604">
    <property type="entry name" value="PDDEXK-like_dom_sf"/>
</dbReference>
<evidence type="ECO:0000256" key="1">
    <source>
        <dbReference type="ARBA" id="ARBA00022722"/>
    </source>
</evidence>
<evidence type="ECO:0000256" key="8">
    <source>
        <dbReference type="ARBA" id="ARBA00022840"/>
    </source>
</evidence>
<feature type="domain" description="UvrD-like helicase ATP-binding" evidence="17">
    <location>
        <begin position="1"/>
        <end position="463"/>
    </location>
</feature>
<evidence type="ECO:0000256" key="9">
    <source>
        <dbReference type="ARBA" id="ARBA00022842"/>
    </source>
</evidence>
<dbReference type="InterPro" id="IPR027417">
    <property type="entry name" value="P-loop_NTPase"/>
</dbReference>
<feature type="binding site" evidence="15">
    <location>
        <position position="1104"/>
    </location>
    <ligand>
        <name>Mg(2+)</name>
        <dbReference type="ChEBI" id="CHEBI:18420"/>
    </ligand>
</feature>
<feature type="binding site" evidence="15">
    <location>
        <position position="1117"/>
    </location>
    <ligand>
        <name>Mg(2+)</name>
        <dbReference type="ChEBI" id="CHEBI:18420"/>
    </ligand>
</feature>
<comment type="domain">
    <text evidence="15">The C-terminal domain has nuclease activity and interacts with RecD. It interacts with RecA, facilitating its loading onto ssDNA.</text>
</comment>
<sequence length="1213" mass="135228">MTPALLDPLRFPLRGSALIEASAGTGKTFTIAALYLRLVLGHGGEAAFRQPLTPPEILVVTFTEAATKELRDRIRARLAEAADAFLREDGAADSLLQALRADYPPAEWPACAQRLRLAAEWMDEAAVSTIHGWCNRMLREHAFDSGSLFSQTLEADQTELTQEAVRDYWRTFFYPLSPEDADCVGGWWRTPDALRFALRNLLAQARHLEDAPEPAVALRDARLAREQQLDALRGPWAAWCEELQHLLDAAVAARKVDGRKLRKADYDRWLQKLRDWCAGPQAVPELTDTAWGRLTRAGLREAWKNPEEAPQHEALDALEQLREQLACLPECRDAVLAHAARWVAARMAAEQHRRAEMGFDDLLTQLHDALRRPDSGPRLAALIRRQFPVALIDEFQDTDPVQYGIFSAVYAPGEARDDTALILIGDPKQAIYAFRGADIHTYLEARRDTAGRHATLGTNYRSTKGMVGAVNHLFLQAERRPAGEGAFLFREEGGDNPLPFLPVQAKGRDQRWRVADAEAPALTCWWHDEGAALRPGEYREAMAVATATEIVRLLRLAQQGRAGFVDERRKLQRLCPRDIAVLVNDGSEARAVRQALQERGVRSVYLSDRDNVFCSPAAAELQRLLQACAAPEDGGLVRAALATALLALDWKALDRLNHDEVHWEEQLERFRAYCDCWQRQGVLPMLRRLLHDFHVPGRLIAQGEERLLTDLLHLAELLQQASMLLDGEHALVRHLAEQRAEGPVAADNRQLRLESDADLLKVVTVHKSKGLEYPLVFVPFPCACRPVKADDVPVKWHDEEGALHLSLRPDDAVLQHADRERLGEDLRKLYVAMTRARFATWIAVAPTGDLERTALGYLLAGGEAIAPGQLQGVLEATLAPCTAIAVARAPEAAADRYEAEAPPLQLALPPPLPARPPEPWWIASYSRLRRSTGTLQHDAGAAETAQEETWLESAQERRPEGVAPAAAGTLHEFPRGPAAGSFLHDLLEWAGRQGFGATASADLEAMLARRCRPARWAPHRDALRAWLTGWLATPLDLRRLTPGALPVAPRELPALQPEMEFWLATTRVQAQALDALVCRYTLEGMPRAGLEPDCLNGMLKGFIDLVFEHEGRYYVADYKSNWLGPDDAAYTVAAMRDEVLHHRYDLQYCLYLFALHRLLRARLPDYDYGRHVGGAVYVFLRGHAAPSQGLHLERPPAALMDAMDRLFGEEDAA</sequence>
<dbReference type="PROSITE" id="PS51198">
    <property type="entry name" value="UVRD_HELICASE_ATP_BIND"/>
    <property type="match status" value="1"/>
</dbReference>
<dbReference type="Gene3D" id="1.10.3170.10">
    <property type="entry name" value="Recbcd, chain B, domain 2"/>
    <property type="match status" value="1"/>
</dbReference>
<organism evidence="19 20">
    <name type="scientific">Ramlibacter monticola</name>
    <dbReference type="NCBI Taxonomy" id="1926872"/>
    <lineage>
        <taxon>Bacteria</taxon>
        <taxon>Pseudomonadati</taxon>
        <taxon>Pseudomonadota</taxon>
        <taxon>Betaproteobacteria</taxon>
        <taxon>Burkholderiales</taxon>
        <taxon>Comamonadaceae</taxon>
        <taxon>Ramlibacter</taxon>
    </lineage>
</organism>
<dbReference type="Gene3D" id="3.40.50.300">
    <property type="entry name" value="P-loop containing nucleotide triphosphate hydrolases"/>
    <property type="match status" value="2"/>
</dbReference>
<comment type="similarity">
    <text evidence="15">Belongs to the helicase family. UvrD subfamily.</text>
</comment>
<feature type="binding site" evidence="16">
    <location>
        <begin position="21"/>
        <end position="28"/>
    </location>
    <ligand>
        <name>ATP</name>
        <dbReference type="ChEBI" id="CHEBI:30616"/>
    </ligand>
</feature>
<dbReference type="PANTHER" id="PTHR11070:SF23">
    <property type="entry name" value="RECBCD ENZYME SUBUNIT RECB"/>
    <property type="match status" value="1"/>
</dbReference>
<dbReference type="InterPro" id="IPR038726">
    <property type="entry name" value="PDDEXK_AddAB-type"/>
</dbReference>
<evidence type="ECO:0000256" key="7">
    <source>
        <dbReference type="ARBA" id="ARBA00022839"/>
    </source>
</evidence>
<evidence type="ECO:0000256" key="4">
    <source>
        <dbReference type="ARBA" id="ARBA00022763"/>
    </source>
</evidence>
<dbReference type="Pfam" id="PF00580">
    <property type="entry name" value="UvrD-helicase"/>
    <property type="match status" value="1"/>
</dbReference>